<sequence>MRDGELLTVPEVMAYLKIGRSAVYDLLRSHQLRSITIGRARRIPAHALADFVHSRLEQEATA</sequence>
<proteinExistence type="predicted"/>
<dbReference type="InterPro" id="IPR010093">
    <property type="entry name" value="SinI_DNA-bd"/>
</dbReference>
<dbReference type="Pfam" id="PF12728">
    <property type="entry name" value="HTH_17"/>
    <property type="match status" value="1"/>
</dbReference>
<feature type="domain" description="Helix-turn-helix" evidence="1">
    <location>
        <begin position="6"/>
        <end position="54"/>
    </location>
</feature>
<comment type="caution">
    <text evidence="2">The sequence shown here is derived from an EMBL/GenBank/DDBJ whole genome shotgun (WGS) entry which is preliminary data.</text>
</comment>
<dbReference type="Proteomes" id="UP001589703">
    <property type="component" value="Unassembled WGS sequence"/>
</dbReference>
<evidence type="ECO:0000313" key="2">
    <source>
        <dbReference type="EMBL" id="MFB9739174.1"/>
    </source>
</evidence>
<dbReference type="RefSeq" id="WP_184829705.1">
    <property type="nucleotide sequence ID" value="NZ_JBHMAR010000075.1"/>
</dbReference>
<dbReference type="NCBIfam" id="TIGR01764">
    <property type="entry name" value="excise"/>
    <property type="match status" value="1"/>
</dbReference>
<reference evidence="2 3" key="1">
    <citation type="submission" date="2024-09" db="EMBL/GenBank/DDBJ databases">
        <authorList>
            <person name="Sun Q."/>
            <person name="Mori K."/>
        </authorList>
    </citation>
    <scope>NUCLEOTIDE SEQUENCE [LARGE SCALE GENOMIC DNA]</scope>
    <source>
        <strain evidence="2 3">JCM 10918</strain>
    </source>
</reference>
<protein>
    <submittedName>
        <fullName evidence="2">Helix-turn-helix domain-containing protein</fullName>
    </submittedName>
</protein>
<evidence type="ECO:0000313" key="3">
    <source>
        <dbReference type="Proteomes" id="UP001589703"/>
    </source>
</evidence>
<accession>A0ABV5VMX7</accession>
<organism evidence="2 3">
    <name type="scientific">Streptomyces thermocoprophilus</name>
    <dbReference type="NCBI Taxonomy" id="78356"/>
    <lineage>
        <taxon>Bacteria</taxon>
        <taxon>Bacillati</taxon>
        <taxon>Actinomycetota</taxon>
        <taxon>Actinomycetes</taxon>
        <taxon>Kitasatosporales</taxon>
        <taxon>Streptomycetaceae</taxon>
        <taxon>Streptomyces</taxon>
    </lineage>
</organism>
<keyword evidence="3" id="KW-1185">Reference proteome</keyword>
<evidence type="ECO:0000259" key="1">
    <source>
        <dbReference type="Pfam" id="PF12728"/>
    </source>
</evidence>
<dbReference type="InterPro" id="IPR041657">
    <property type="entry name" value="HTH_17"/>
</dbReference>
<name>A0ABV5VMX7_9ACTN</name>
<gene>
    <name evidence="2" type="ORF">ACFFRO_29355</name>
</gene>
<dbReference type="EMBL" id="JBHMAR010000075">
    <property type="protein sequence ID" value="MFB9739174.1"/>
    <property type="molecule type" value="Genomic_DNA"/>
</dbReference>